<organism evidence="1">
    <name type="scientific">Desulfovibrio desulfuricans (strain ATCC 27774 / DSM 6949 / MB)</name>
    <dbReference type="NCBI Taxonomy" id="525146"/>
    <lineage>
        <taxon>Bacteria</taxon>
        <taxon>Pseudomonadati</taxon>
        <taxon>Thermodesulfobacteriota</taxon>
        <taxon>Desulfovibrionia</taxon>
        <taxon>Desulfovibrionales</taxon>
        <taxon>Desulfovibrionaceae</taxon>
        <taxon>Desulfovibrio</taxon>
    </lineage>
</organism>
<dbReference type="HOGENOM" id="CLU_2449768_0_0_7"/>
<dbReference type="AlphaFoldDB" id="B8J2F3"/>
<proteinExistence type="predicted"/>
<dbReference type="KEGG" id="dds:Ddes_0121"/>
<protein>
    <submittedName>
        <fullName evidence="1">Uncharacterized protein</fullName>
    </submittedName>
</protein>
<evidence type="ECO:0000313" key="1">
    <source>
        <dbReference type="EMBL" id="ACL48041.1"/>
    </source>
</evidence>
<reference evidence="1" key="1">
    <citation type="submission" date="2009-01" db="EMBL/GenBank/DDBJ databases">
        <title>Complete sequence of Desulfovibrio desulfuricans subsp. desulfuricans str. ATCC 27774.</title>
        <authorList>
            <consortium name="US DOE Joint Genome Institute"/>
            <person name="Lucas S."/>
            <person name="Copeland A."/>
            <person name="Lapidus A."/>
            <person name="Glavina del Rio T."/>
            <person name="Tice H."/>
            <person name="Bruce D."/>
            <person name="Goodwin L."/>
            <person name="Pitluck S."/>
            <person name="Sims D."/>
            <person name="Lu M."/>
            <person name="Kiss H."/>
            <person name="Meineke L."/>
            <person name="Brettin T."/>
            <person name="Detter J.C."/>
            <person name="Han C."/>
            <person name="Larimer F."/>
            <person name="Land M."/>
            <person name="Hauser L."/>
            <person name="Kyrpides N."/>
            <person name="Ovchinnikova G."/>
            <person name="Hazen T.C."/>
        </authorList>
    </citation>
    <scope>NUCLEOTIDE SEQUENCE [LARGE SCALE GENOMIC DNA]</scope>
    <source>
        <strain evidence="1">ATCC 27774</strain>
    </source>
</reference>
<dbReference type="EMBL" id="CP001358">
    <property type="protein sequence ID" value="ACL48041.1"/>
    <property type="molecule type" value="Genomic_DNA"/>
</dbReference>
<gene>
    <name evidence="1" type="ordered locus">Ddes_0121</name>
</gene>
<accession>B8J2F3</accession>
<sequence length="89" mass="9797">MGKSLAFGKGRRDSFSQGRLFSLIVRRADGLNSENKKTAIPAGSQNFSITTKLFSLSPTVQAAQLTDEEEVLVARRIPKKALGYRDPRT</sequence>
<name>B8J2F3_DESDA</name>